<proteinExistence type="predicted"/>
<name>A0ABX8A4S6_9BRAD</name>
<accession>A0ABX8A4S6</accession>
<protein>
    <submittedName>
        <fullName evidence="1">Uncharacterized protein</fullName>
    </submittedName>
</protein>
<keyword evidence="2" id="KW-1185">Reference proteome</keyword>
<evidence type="ECO:0000313" key="1">
    <source>
        <dbReference type="EMBL" id="QUS38021.1"/>
    </source>
</evidence>
<gene>
    <name evidence="1" type="ORF">RPMA_03475</name>
</gene>
<dbReference type="SUPFAM" id="SSF109604">
    <property type="entry name" value="HD-domain/PDEase-like"/>
    <property type="match status" value="1"/>
</dbReference>
<dbReference type="EMBL" id="CP036498">
    <property type="protein sequence ID" value="QUS38021.1"/>
    <property type="molecule type" value="Genomic_DNA"/>
</dbReference>
<reference evidence="1 2" key="1">
    <citation type="submission" date="2019-02" db="EMBL/GenBank/DDBJ databases">
        <title>Emended description of the genus Rhodopseudomonas and description of Rhodopseudomonas albus sp. nov., a non-phototrophic, heavy-metal-tolerant bacterium isolated from garden soil.</title>
        <authorList>
            <person name="Bao Z."/>
            <person name="Cao W.W."/>
            <person name="Sato Y."/>
            <person name="Nishizawa T."/>
            <person name="Zhao J."/>
            <person name="Guo Y."/>
            <person name="Ohta H."/>
        </authorList>
    </citation>
    <scope>NUCLEOTIDE SEQUENCE [LARGE SCALE GENOMIC DNA]</scope>
    <source>
        <strain evidence="1 2">SK50-23</strain>
    </source>
</reference>
<dbReference type="RefSeq" id="WP_211911552.1">
    <property type="nucleotide sequence ID" value="NZ_CP036498.1"/>
</dbReference>
<organism evidence="1 2">
    <name type="scientific">Tardiphaga alba</name>
    <dbReference type="NCBI Taxonomy" id="340268"/>
    <lineage>
        <taxon>Bacteria</taxon>
        <taxon>Pseudomonadati</taxon>
        <taxon>Pseudomonadota</taxon>
        <taxon>Alphaproteobacteria</taxon>
        <taxon>Hyphomicrobiales</taxon>
        <taxon>Nitrobacteraceae</taxon>
        <taxon>Tardiphaga</taxon>
    </lineage>
</organism>
<dbReference type="Proteomes" id="UP000682843">
    <property type="component" value="Chromosome"/>
</dbReference>
<dbReference type="Gene3D" id="1.10.3210.10">
    <property type="entry name" value="Hypothetical protein af1432"/>
    <property type="match status" value="1"/>
</dbReference>
<evidence type="ECO:0000313" key="2">
    <source>
        <dbReference type="Proteomes" id="UP000682843"/>
    </source>
</evidence>
<sequence length="194" mass="21769">MDWKRNRVVAVNVGVGPTIMLHSGAWFDFCAPADSQFTIEDIAHGLSNICRYSGQCRSFYSVAEHSLLVSEVAAGCEFEALLHDAAEAFLGDITRPLKQMLPEFKRIEAEVERAILDRFGVVGPIPPQVKQADLRVLAAEQRQIMPEGTDGWVRGQKVEPAPVVVQYLPPDEAKTAFLDRFERLRQDYAQRKVQ</sequence>